<dbReference type="AlphaFoldDB" id="A0AAD8I962"/>
<dbReference type="InterPro" id="IPR000043">
    <property type="entry name" value="Adenosylhomocysteinase-like"/>
</dbReference>
<protein>
    <recommendedName>
        <fullName evidence="5">Adenosylhomocysteinase</fullName>
        <ecNumber evidence="9">3.13.2.1</ecNumber>
    </recommendedName>
    <alternativeName>
        <fullName evidence="8">S-adenosyl-L-homocysteine hydrolase</fullName>
    </alternativeName>
</protein>
<dbReference type="Gene3D" id="3.40.50.720">
    <property type="entry name" value="NAD(P)-binding Rossmann-like Domain"/>
    <property type="match status" value="1"/>
</dbReference>
<feature type="transmembrane region" description="Helical" evidence="11">
    <location>
        <begin position="238"/>
        <end position="259"/>
    </location>
</feature>
<evidence type="ECO:0000256" key="7">
    <source>
        <dbReference type="ARBA" id="ARBA00023027"/>
    </source>
</evidence>
<comment type="cofactor">
    <cofactor evidence="1">
        <name>NAD(+)</name>
        <dbReference type="ChEBI" id="CHEBI:57540"/>
    </cofactor>
</comment>
<proteinExistence type="inferred from homology"/>
<dbReference type="EC" id="3.13.2.1" evidence="9"/>
<dbReference type="EMBL" id="JAUIZM010000006">
    <property type="protein sequence ID" value="KAK1381140.1"/>
    <property type="molecule type" value="Genomic_DNA"/>
</dbReference>
<dbReference type="GO" id="GO:0004013">
    <property type="term" value="F:adenosylhomocysteinase activity"/>
    <property type="evidence" value="ECO:0007669"/>
    <property type="project" value="UniProtKB-EC"/>
</dbReference>
<dbReference type="GO" id="GO:0006730">
    <property type="term" value="P:one-carbon metabolic process"/>
    <property type="evidence" value="ECO:0007669"/>
    <property type="project" value="UniProtKB-KW"/>
</dbReference>
<evidence type="ECO:0000256" key="5">
    <source>
        <dbReference type="ARBA" id="ARBA00022091"/>
    </source>
</evidence>
<dbReference type="SMART" id="SM00997">
    <property type="entry name" value="AdoHcyase_NAD"/>
    <property type="match status" value="1"/>
</dbReference>
<dbReference type="GO" id="GO:0005829">
    <property type="term" value="C:cytosol"/>
    <property type="evidence" value="ECO:0007669"/>
    <property type="project" value="TreeGrafter"/>
</dbReference>
<dbReference type="SMART" id="SM00996">
    <property type="entry name" value="AdoHcyase"/>
    <property type="match status" value="1"/>
</dbReference>
<evidence type="ECO:0000313" key="13">
    <source>
        <dbReference type="EMBL" id="KAK1381140.1"/>
    </source>
</evidence>
<evidence type="ECO:0000256" key="9">
    <source>
        <dbReference type="ARBA" id="ARBA00034527"/>
    </source>
</evidence>
<keyword evidence="7" id="KW-0520">NAD</keyword>
<dbReference type="InterPro" id="IPR042172">
    <property type="entry name" value="Adenosylhomocyst_ase-like_sf"/>
</dbReference>
<comment type="similarity">
    <text evidence="4">Belongs to the adenosylhomocysteinase family.</text>
</comment>
<dbReference type="InterPro" id="IPR036291">
    <property type="entry name" value="NAD(P)-bd_dom_sf"/>
</dbReference>
<evidence type="ECO:0000256" key="1">
    <source>
        <dbReference type="ARBA" id="ARBA00001911"/>
    </source>
</evidence>
<comment type="caution">
    <text evidence="13">The sequence shown here is derived from an EMBL/GenBank/DDBJ whole genome shotgun (WGS) entry which is preliminary data.</text>
</comment>
<keyword evidence="6" id="KW-0554">One-carbon metabolism</keyword>
<comment type="catalytic activity">
    <reaction evidence="10">
        <text>S-adenosyl-L-homocysteine + H2O = L-homocysteine + adenosine</text>
        <dbReference type="Rhea" id="RHEA:21708"/>
        <dbReference type="ChEBI" id="CHEBI:15377"/>
        <dbReference type="ChEBI" id="CHEBI:16335"/>
        <dbReference type="ChEBI" id="CHEBI:57856"/>
        <dbReference type="ChEBI" id="CHEBI:58199"/>
        <dbReference type="EC" id="3.13.2.1"/>
    </reaction>
</comment>
<keyword evidence="11" id="KW-0812">Transmembrane</keyword>
<reference evidence="13" key="1">
    <citation type="submission" date="2023-02" db="EMBL/GenBank/DDBJ databases">
        <title>Genome of toxic invasive species Heracleum sosnowskyi carries increased number of genes despite the absence of recent whole-genome duplications.</title>
        <authorList>
            <person name="Schelkunov M."/>
            <person name="Shtratnikova V."/>
            <person name="Makarenko M."/>
            <person name="Klepikova A."/>
            <person name="Omelchenko D."/>
            <person name="Novikova G."/>
            <person name="Obukhova E."/>
            <person name="Bogdanov V."/>
            <person name="Penin A."/>
            <person name="Logacheva M."/>
        </authorList>
    </citation>
    <scope>NUCLEOTIDE SEQUENCE</scope>
    <source>
        <strain evidence="13">Hsosn_3</strain>
        <tissue evidence="13">Leaf</tissue>
    </source>
</reference>
<dbReference type="Pfam" id="PF00670">
    <property type="entry name" value="AdoHcyase_NAD"/>
    <property type="match status" value="1"/>
</dbReference>
<evidence type="ECO:0000256" key="2">
    <source>
        <dbReference type="ARBA" id="ARBA00002639"/>
    </source>
</evidence>
<evidence type="ECO:0000256" key="4">
    <source>
        <dbReference type="ARBA" id="ARBA00007122"/>
    </source>
</evidence>
<dbReference type="SUPFAM" id="SSF52283">
    <property type="entry name" value="Formate/glycerate dehydrogenase catalytic domain-like"/>
    <property type="match status" value="1"/>
</dbReference>
<keyword evidence="11" id="KW-1133">Transmembrane helix</keyword>
<dbReference type="PANTHER" id="PTHR23420:SF0">
    <property type="entry name" value="ADENOSYLHOMOCYSTEINASE"/>
    <property type="match status" value="1"/>
</dbReference>
<organism evidence="13 14">
    <name type="scientific">Heracleum sosnowskyi</name>
    <dbReference type="NCBI Taxonomy" id="360622"/>
    <lineage>
        <taxon>Eukaryota</taxon>
        <taxon>Viridiplantae</taxon>
        <taxon>Streptophyta</taxon>
        <taxon>Embryophyta</taxon>
        <taxon>Tracheophyta</taxon>
        <taxon>Spermatophyta</taxon>
        <taxon>Magnoliopsida</taxon>
        <taxon>eudicotyledons</taxon>
        <taxon>Gunneridae</taxon>
        <taxon>Pentapetalae</taxon>
        <taxon>asterids</taxon>
        <taxon>campanulids</taxon>
        <taxon>Apiales</taxon>
        <taxon>Apiaceae</taxon>
        <taxon>Apioideae</taxon>
        <taxon>apioid superclade</taxon>
        <taxon>Tordylieae</taxon>
        <taxon>Tordyliinae</taxon>
        <taxon>Heracleum</taxon>
    </lineage>
</organism>
<evidence type="ECO:0000256" key="3">
    <source>
        <dbReference type="ARBA" id="ARBA00005195"/>
    </source>
</evidence>
<dbReference type="Gene3D" id="3.40.50.1480">
    <property type="entry name" value="Adenosylhomocysteinase-like"/>
    <property type="match status" value="1"/>
</dbReference>
<feature type="domain" description="S-adenosyl-L-homocysteine hydrolase NAD binding" evidence="12">
    <location>
        <begin position="1"/>
        <end position="148"/>
    </location>
</feature>
<dbReference type="GO" id="GO:0033353">
    <property type="term" value="P:S-adenosylmethionine cycle"/>
    <property type="evidence" value="ECO:0007669"/>
    <property type="project" value="TreeGrafter"/>
</dbReference>
<evidence type="ECO:0000256" key="11">
    <source>
        <dbReference type="SAM" id="Phobius"/>
    </source>
</evidence>
<evidence type="ECO:0000256" key="10">
    <source>
        <dbReference type="ARBA" id="ARBA00048858"/>
    </source>
</evidence>
<comment type="function">
    <text evidence="2">Adenosylhomocysteine is a competitive inhibitor of S-adenosyl-L-methionine-dependent methyl transferase reactions; therefore adenosylhomocysteinase may play a key role in the control of methylations via regulation of the intracellular concentration of adenosylhomocysteine.</text>
</comment>
<keyword evidence="11" id="KW-0472">Membrane</keyword>
<sequence>MNATNVMIVGKVVVVLGYGDTGKACAAALKQARAVVIVAEIDPVFSYQATIDGIQVQLLKDVVSKADIFVTTTGYNDMIMVEDMRNDVILCNIGSFVSQTDMVGLQALPGVNKISINPITDRWVFSETGRAIIVLAEGRPMNLSCATGPPSFAISTSLTNQVFSLLELWNERSSGKYEMKVYDFPKHLDEKVAALHLEKLGAKPNLLTKDQADHICVPVEGDRQSANNRYGAWFWRKVLGVVEFFLSLLLLVAKFVLGFGEDGN</sequence>
<evidence type="ECO:0000259" key="12">
    <source>
        <dbReference type="SMART" id="SM00997"/>
    </source>
</evidence>
<evidence type="ECO:0000313" key="14">
    <source>
        <dbReference type="Proteomes" id="UP001237642"/>
    </source>
</evidence>
<name>A0AAD8I962_9APIA</name>
<evidence type="ECO:0000256" key="8">
    <source>
        <dbReference type="ARBA" id="ARBA00033091"/>
    </source>
</evidence>
<comment type="pathway">
    <text evidence="3">Amino-acid biosynthesis; L-homocysteine biosynthesis; L-homocysteine from S-adenosyl-L-homocysteine: step 1/1.</text>
</comment>
<evidence type="ECO:0000256" key="6">
    <source>
        <dbReference type="ARBA" id="ARBA00022563"/>
    </source>
</evidence>
<dbReference type="SUPFAM" id="SSF51735">
    <property type="entry name" value="NAD(P)-binding Rossmann-fold domains"/>
    <property type="match status" value="1"/>
</dbReference>
<dbReference type="Proteomes" id="UP001237642">
    <property type="component" value="Unassembled WGS sequence"/>
</dbReference>
<gene>
    <name evidence="13" type="ORF">POM88_027884</name>
</gene>
<dbReference type="InterPro" id="IPR015878">
    <property type="entry name" value="Ado_hCys_hydrolase_NAD-bd"/>
</dbReference>
<accession>A0AAD8I962</accession>
<keyword evidence="14" id="KW-1185">Reference proteome</keyword>
<dbReference type="PANTHER" id="PTHR23420">
    <property type="entry name" value="ADENOSYLHOMOCYSTEINASE"/>
    <property type="match status" value="1"/>
</dbReference>
<reference evidence="13" key="2">
    <citation type="submission" date="2023-05" db="EMBL/GenBank/DDBJ databases">
        <authorList>
            <person name="Schelkunov M.I."/>
        </authorList>
    </citation>
    <scope>NUCLEOTIDE SEQUENCE</scope>
    <source>
        <strain evidence="13">Hsosn_3</strain>
        <tissue evidence="13">Leaf</tissue>
    </source>
</reference>